<dbReference type="Proteomes" id="UP001144978">
    <property type="component" value="Unassembled WGS sequence"/>
</dbReference>
<accession>A0ACC1QBJ4</accession>
<name>A0ACC1QBJ4_9APHY</name>
<gene>
    <name evidence="1" type="ORF">NUW54_g89</name>
</gene>
<keyword evidence="2" id="KW-1185">Reference proteome</keyword>
<dbReference type="EMBL" id="JANSHE010000010">
    <property type="protein sequence ID" value="KAJ3019429.1"/>
    <property type="molecule type" value="Genomic_DNA"/>
</dbReference>
<protein>
    <submittedName>
        <fullName evidence="1">Uncharacterized protein</fullName>
    </submittedName>
</protein>
<sequence length="596" mass="64535">MIPHSESFISTCFDYIIVGGGTAGLALATRLSEDPSVSVGVIEAGDWHPNLDRINLPGLCGSLVGDVQYDWAFTSVPQSNLNNRQIDQPRGKGLGGSSMMNLLALTRAAACEYDALEVLGNPGWNWHEILEYMKKSESTVSPPQGHTMEYSLAPFDSRWHGESGPIAKSYPTYFNSLHKAFVATLEHLGVPRNPDPASVITIHQLYYVLTSISATAELFGQRVLRALIVFKSGGTPLVATGVEFIKCETTYMATCRREVVLSAGSFQTPKLLELSGLGNKEVLSQHGIDTLLHLPGVGENLPSAEDHLFVTTIHEIDAKYNTLDVVEGPETLPDSEPKAYLASPPTALFGFLPAQAFMEDEQRNEWKALATATAQNAPPGLKKQVKLQIEWFEDHSVAEGEVIPFPGFFRLSGLKPEPNKRYSSMVATSMHPLSRGSTHIASPDPTAPPRIDPSEIMHHIRYLAQTVTAAAEYLSNPADLPVLAAVLKFVLKAYRTEPLEEAVRKQVAPSIEESASDEALAEYVKNTCASSYHPLGTAAMLPFEDGGVVGPDLRIHGTANLRVADASILPMQLSAHTQATVYAIAEKAAGIIKSAM</sequence>
<proteinExistence type="predicted"/>
<comment type="caution">
    <text evidence="1">The sequence shown here is derived from an EMBL/GenBank/DDBJ whole genome shotgun (WGS) entry which is preliminary data.</text>
</comment>
<evidence type="ECO:0000313" key="1">
    <source>
        <dbReference type="EMBL" id="KAJ3019429.1"/>
    </source>
</evidence>
<evidence type="ECO:0000313" key="2">
    <source>
        <dbReference type="Proteomes" id="UP001144978"/>
    </source>
</evidence>
<reference evidence="1" key="1">
    <citation type="submission" date="2022-08" db="EMBL/GenBank/DDBJ databases">
        <title>Genome Sequence of Pycnoporus sanguineus.</title>
        <authorList>
            <person name="Buettner E."/>
        </authorList>
    </citation>
    <scope>NUCLEOTIDE SEQUENCE</scope>
    <source>
        <strain evidence="1">CG-C14</strain>
    </source>
</reference>
<organism evidence="1 2">
    <name type="scientific">Trametes sanguinea</name>
    <dbReference type="NCBI Taxonomy" id="158606"/>
    <lineage>
        <taxon>Eukaryota</taxon>
        <taxon>Fungi</taxon>
        <taxon>Dikarya</taxon>
        <taxon>Basidiomycota</taxon>
        <taxon>Agaricomycotina</taxon>
        <taxon>Agaricomycetes</taxon>
        <taxon>Polyporales</taxon>
        <taxon>Polyporaceae</taxon>
        <taxon>Trametes</taxon>
    </lineage>
</organism>